<dbReference type="Proteomes" id="UP000823775">
    <property type="component" value="Unassembled WGS sequence"/>
</dbReference>
<name>A0ABS8WMX6_DATST</name>
<protein>
    <submittedName>
        <fullName evidence="1">Uncharacterized protein</fullName>
    </submittedName>
</protein>
<organism evidence="1 2">
    <name type="scientific">Datura stramonium</name>
    <name type="common">Jimsonweed</name>
    <name type="synonym">Common thornapple</name>
    <dbReference type="NCBI Taxonomy" id="4076"/>
    <lineage>
        <taxon>Eukaryota</taxon>
        <taxon>Viridiplantae</taxon>
        <taxon>Streptophyta</taxon>
        <taxon>Embryophyta</taxon>
        <taxon>Tracheophyta</taxon>
        <taxon>Spermatophyta</taxon>
        <taxon>Magnoliopsida</taxon>
        <taxon>eudicotyledons</taxon>
        <taxon>Gunneridae</taxon>
        <taxon>Pentapetalae</taxon>
        <taxon>asterids</taxon>
        <taxon>lamiids</taxon>
        <taxon>Solanales</taxon>
        <taxon>Solanaceae</taxon>
        <taxon>Solanoideae</taxon>
        <taxon>Datureae</taxon>
        <taxon>Datura</taxon>
    </lineage>
</organism>
<sequence length="154" mass="17660">MASSFQLVDPLGRSGYSVNLAAKDDVVFLRIVSLPHMGRRRNGAQHLLPVLHQWFAQQSFSLRSVQVEPCWRWGICCSKIYSERATELLRDPYAAGKCSMPNRHSGRPHLMHFGLLTKYCFSKYLHCNAVFLDKPQRMWLLVDLMQPKLLVGDA</sequence>
<keyword evidence="2" id="KW-1185">Reference proteome</keyword>
<proteinExistence type="predicted"/>
<reference evidence="1 2" key="1">
    <citation type="journal article" date="2021" name="BMC Genomics">
        <title>Datura genome reveals duplications of psychoactive alkaloid biosynthetic genes and high mutation rate following tissue culture.</title>
        <authorList>
            <person name="Rajewski A."/>
            <person name="Carter-House D."/>
            <person name="Stajich J."/>
            <person name="Litt A."/>
        </authorList>
    </citation>
    <scope>NUCLEOTIDE SEQUENCE [LARGE SCALE GENOMIC DNA]</scope>
    <source>
        <strain evidence="1">AR-01</strain>
    </source>
</reference>
<dbReference type="PANTHER" id="PTHR21551:SF18">
    <property type="entry name" value="PROTEIN PAT1 HOMOLOG 1-LIKE"/>
    <property type="match status" value="1"/>
</dbReference>
<dbReference type="InterPro" id="IPR039900">
    <property type="entry name" value="Pat1-like"/>
</dbReference>
<accession>A0ABS8WMX6</accession>
<comment type="caution">
    <text evidence="1">The sequence shown here is derived from an EMBL/GenBank/DDBJ whole genome shotgun (WGS) entry which is preliminary data.</text>
</comment>
<gene>
    <name evidence="1" type="ORF">HAX54_049891</name>
</gene>
<evidence type="ECO:0000313" key="1">
    <source>
        <dbReference type="EMBL" id="MCE3051459.1"/>
    </source>
</evidence>
<dbReference type="EMBL" id="JACEIK010008583">
    <property type="protein sequence ID" value="MCE3051459.1"/>
    <property type="molecule type" value="Genomic_DNA"/>
</dbReference>
<evidence type="ECO:0000313" key="2">
    <source>
        <dbReference type="Proteomes" id="UP000823775"/>
    </source>
</evidence>
<dbReference type="PANTHER" id="PTHR21551">
    <property type="entry name" value="TOPOISOMERASE II-ASSOCIATED PROTEIN PAT1"/>
    <property type="match status" value="1"/>
</dbReference>